<evidence type="ECO:0000313" key="3">
    <source>
        <dbReference type="EMBL" id="EIJ88768.1"/>
    </source>
</evidence>
<dbReference type="InParanoid" id="I3EHS1"/>
<reference evidence="3" key="1">
    <citation type="submission" date="2011-01" db="EMBL/GenBank/DDBJ databases">
        <title>The Genome Sequence of Nematocida parisii strain ERTm3.</title>
        <authorList>
            <consortium name="The Broad Institute Genome Sequencing Platform"/>
            <consortium name="The Broad Institute Genome Sequencing Center for Infectious Disease"/>
            <person name="Cuomo C."/>
            <person name="Troemel E."/>
            <person name="Young S.K."/>
            <person name="Zeng Q."/>
            <person name="Gargeya S."/>
            <person name="Fitzgerald M."/>
            <person name="Haas B."/>
            <person name="Abouelleil A."/>
            <person name="Alvarado L."/>
            <person name="Arachchi H.M."/>
            <person name="Berlin A."/>
            <person name="Chapman S.B."/>
            <person name="Gearin G."/>
            <person name="Goldberg J."/>
            <person name="Griggs A."/>
            <person name="Gujja S."/>
            <person name="Hansen M."/>
            <person name="Heiman D."/>
            <person name="Howarth C."/>
            <person name="Larimer J."/>
            <person name="Lui A."/>
            <person name="MacDonald P.J.P."/>
            <person name="McCowen C."/>
            <person name="Montmayeur A."/>
            <person name="Murphy C."/>
            <person name="Neiman D."/>
            <person name="Pearson M."/>
            <person name="Priest M."/>
            <person name="Roberts A."/>
            <person name="Saif S."/>
            <person name="Shea T."/>
            <person name="Sisk P."/>
            <person name="Stolte C."/>
            <person name="Sykes S."/>
            <person name="Wortman J."/>
            <person name="Nusbaum C."/>
            <person name="Birren B."/>
        </authorList>
    </citation>
    <scope>NUCLEOTIDE SEQUENCE</scope>
    <source>
        <strain evidence="3">ERTm3</strain>
    </source>
</reference>
<keyword evidence="1" id="KW-0175">Coiled coil</keyword>
<sequence length="74" mass="8721">MLLQLCVVILLFYLAHQINKNQEEAEKIKALEKKVADLMNDLDKYKGYERNYNNLKKSYLDLLDKTVSSRKKGE</sequence>
<evidence type="ECO:0000256" key="1">
    <source>
        <dbReference type="SAM" id="Coils"/>
    </source>
</evidence>
<evidence type="ECO:0000313" key="4">
    <source>
        <dbReference type="Proteomes" id="UP000002872"/>
    </source>
</evidence>
<protein>
    <recommendedName>
        <fullName evidence="5">Endoplasmic reticulum transmembrane protein</fullName>
    </recommendedName>
</protein>
<name>I3EHS1_NEMP3</name>
<dbReference type="OrthoDB" id="2191315at2759"/>
<organism evidence="3 4">
    <name type="scientific">Nematocida parisii (strain ERTm3)</name>
    <name type="common">Nematode killer fungus</name>
    <dbReference type="NCBI Taxonomy" id="935791"/>
    <lineage>
        <taxon>Eukaryota</taxon>
        <taxon>Fungi</taxon>
        <taxon>Fungi incertae sedis</taxon>
        <taxon>Microsporidia</taxon>
        <taxon>Nematocida</taxon>
    </lineage>
</organism>
<dbReference type="EMBL" id="GL870877">
    <property type="protein sequence ID" value="EIJ88768.1"/>
    <property type="molecule type" value="Genomic_DNA"/>
</dbReference>
<keyword evidence="4" id="KW-1185">Reference proteome</keyword>
<feature type="chain" id="PRO_5003670656" description="Endoplasmic reticulum transmembrane protein" evidence="2">
    <location>
        <begin position="18"/>
        <end position="74"/>
    </location>
</feature>
<evidence type="ECO:0000256" key="2">
    <source>
        <dbReference type="SAM" id="SignalP"/>
    </source>
</evidence>
<dbReference type="Proteomes" id="UP000002872">
    <property type="component" value="Unassembled WGS sequence"/>
</dbReference>
<dbReference type="AlphaFoldDB" id="I3EHS1"/>
<accession>I3EHS1</accession>
<dbReference type="VEuPathDB" id="MicrosporidiaDB:NEQG_00587"/>
<dbReference type="HOGENOM" id="CLU_2688369_0_0_1"/>
<feature type="coiled-coil region" evidence="1">
    <location>
        <begin position="14"/>
        <end position="65"/>
    </location>
</feature>
<evidence type="ECO:0008006" key="5">
    <source>
        <dbReference type="Google" id="ProtNLM"/>
    </source>
</evidence>
<gene>
    <name evidence="3" type="ORF">NEQG_00587</name>
</gene>
<proteinExistence type="predicted"/>
<dbReference type="OMA" id="YLAHQIN"/>
<keyword evidence="2" id="KW-0732">Signal</keyword>
<feature type="signal peptide" evidence="2">
    <location>
        <begin position="1"/>
        <end position="17"/>
    </location>
</feature>